<accession>A0ABP0K6J4</accession>
<reference evidence="3 4" key="1">
    <citation type="submission" date="2024-02" db="EMBL/GenBank/DDBJ databases">
        <authorList>
            <person name="Chen Y."/>
            <person name="Shah S."/>
            <person name="Dougan E. K."/>
            <person name="Thang M."/>
            <person name="Chan C."/>
        </authorList>
    </citation>
    <scope>NUCLEOTIDE SEQUENCE [LARGE SCALE GENOMIC DNA]</scope>
</reference>
<gene>
    <name evidence="3" type="ORF">SCF082_LOCUS15600</name>
</gene>
<feature type="region of interest" description="Disordered" evidence="1">
    <location>
        <begin position="253"/>
        <end position="274"/>
    </location>
</feature>
<keyword evidence="4" id="KW-1185">Reference proteome</keyword>
<sequence length="274" mass="30721">MELLAAGAAGAGVLSYNRKNFMFDKEQFRERVYFSQEMKIRKHELYREDIRDLTDLTVSKMDVYMVINVLQLLFCVMLFTEGMPSPGSTPLWLHWILAATSGSGVLYFVLSIWLSMHASIAAHSFGVRMLTQFVRLPVPNLQQIDSAAAKAKDYEAMSLGQILRIPVLQQQLRKLTATMGDLTQSDELEDTTGQEDNFLPEVAGVSIEEAATLKPSTQHSQAVDPWPNPSDWMQWRGCELLKGTSSCTETCKRTGRSAEMRQPNGSDDTRNFGA</sequence>
<evidence type="ECO:0000313" key="4">
    <source>
        <dbReference type="Proteomes" id="UP001642464"/>
    </source>
</evidence>
<dbReference type="EMBL" id="CAXAMM010010001">
    <property type="protein sequence ID" value="CAK9022010.1"/>
    <property type="molecule type" value="Genomic_DNA"/>
</dbReference>
<keyword evidence="2" id="KW-0472">Membrane</keyword>
<proteinExistence type="predicted"/>
<comment type="caution">
    <text evidence="3">The sequence shown here is derived from an EMBL/GenBank/DDBJ whole genome shotgun (WGS) entry which is preliminary data.</text>
</comment>
<keyword evidence="2" id="KW-1133">Transmembrane helix</keyword>
<feature type="transmembrane region" description="Helical" evidence="2">
    <location>
        <begin position="92"/>
        <end position="114"/>
    </location>
</feature>
<organism evidence="3 4">
    <name type="scientific">Durusdinium trenchii</name>
    <dbReference type="NCBI Taxonomy" id="1381693"/>
    <lineage>
        <taxon>Eukaryota</taxon>
        <taxon>Sar</taxon>
        <taxon>Alveolata</taxon>
        <taxon>Dinophyceae</taxon>
        <taxon>Suessiales</taxon>
        <taxon>Symbiodiniaceae</taxon>
        <taxon>Durusdinium</taxon>
    </lineage>
</organism>
<evidence type="ECO:0000256" key="1">
    <source>
        <dbReference type="SAM" id="MobiDB-lite"/>
    </source>
</evidence>
<keyword evidence="2" id="KW-0812">Transmembrane</keyword>
<name>A0ABP0K6J4_9DINO</name>
<evidence type="ECO:0000256" key="2">
    <source>
        <dbReference type="SAM" id="Phobius"/>
    </source>
</evidence>
<dbReference type="Proteomes" id="UP001642464">
    <property type="component" value="Unassembled WGS sequence"/>
</dbReference>
<feature type="transmembrane region" description="Helical" evidence="2">
    <location>
        <begin position="63"/>
        <end position="80"/>
    </location>
</feature>
<protein>
    <submittedName>
        <fullName evidence="3">Axonemal</fullName>
    </submittedName>
</protein>
<evidence type="ECO:0000313" key="3">
    <source>
        <dbReference type="EMBL" id="CAK9022010.1"/>
    </source>
</evidence>